<dbReference type="EMBL" id="PZFK01000006">
    <property type="protein sequence ID" value="PTI30354.1"/>
    <property type="molecule type" value="Genomic_DNA"/>
</dbReference>
<keyword evidence="5 8" id="KW-0560">Oxidoreductase</keyword>
<comment type="similarity">
    <text evidence="8">Belongs to the shikimate dehydrogenase family.</text>
</comment>
<comment type="subunit">
    <text evidence="8">Homodimer.</text>
</comment>
<comment type="function">
    <text evidence="8">Involved in the biosynthesis of the chorismate, which leads to the biosynthesis of aromatic amino acids. Catalyzes the reversible NADPH linked reduction of 3-dehydroshikimate (DHSA) to yield shikimate (SA).</text>
</comment>
<gene>
    <name evidence="8 12" type="primary">aroE</name>
    <name evidence="12" type="ORF">BU072_04160</name>
</gene>
<dbReference type="AlphaFoldDB" id="A0A2T4PV66"/>
<dbReference type="GO" id="GO:0008652">
    <property type="term" value="P:amino acid biosynthetic process"/>
    <property type="evidence" value="ECO:0007669"/>
    <property type="project" value="UniProtKB-KW"/>
</dbReference>
<dbReference type="GO" id="GO:0009073">
    <property type="term" value="P:aromatic amino acid family biosynthetic process"/>
    <property type="evidence" value="ECO:0007669"/>
    <property type="project" value="UniProtKB-KW"/>
</dbReference>
<reference evidence="12 13" key="1">
    <citation type="journal article" date="2016" name="Front. Microbiol.">
        <title>Comprehensive Phylogenetic Analysis of Bovine Non-aureus Staphylococci Species Based on Whole-Genome Sequencing.</title>
        <authorList>
            <person name="Naushad S."/>
            <person name="Barkema H.W."/>
            <person name="Luby C."/>
            <person name="Condas L.A."/>
            <person name="Nobrega D.B."/>
            <person name="Carson D.A."/>
            <person name="De Buck J."/>
        </authorList>
    </citation>
    <scope>NUCLEOTIDE SEQUENCE [LARGE SCALE GENOMIC DNA]</scope>
    <source>
        <strain evidence="12 13">SNUC 2204</strain>
    </source>
</reference>
<feature type="binding site" evidence="8">
    <location>
        <begin position="13"/>
        <end position="15"/>
    </location>
    <ligand>
        <name>shikimate</name>
        <dbReference type="ChEBI" id="CHEBI:36208"/>
    </ligand>
</feature>
<dbReference type="Gene3D" id="3.40.50.10860">
    <property type="entry name" value="Leucine Dehydrogenase, chain A, domain 1"/>
    <property type="match status" value="1"/>
</dbReference>
<dbReference type="InterPro" id="IPR022893">
    <property type="entry name" value="Shikimate_DH_fam"/>
</dbReference>
<dbReference type="InterPro" id="IPR011342">
    <property type="entry name" value="Shikimate_DH"/>
</dbReference>
<keyword evidence="4 8" id="KW-0521">NADP</keyword>
<feature type="active site" description="Proton acceptor" evidence="8">
    <location>
        <position position="64"/>
    </location>
</feature>
<evidence type="ECO:0000259" key="9">
    <source>
        <dbReference type="Pfam" id="PF01488"/>
    </source>
</evidence>
<comment type="caution">
    <text evidence="8">Lacks conserved residue(s) required for the propagation of feature annotation.</text>
</comment>
<dbReference type="SUPFAM" id="SSF51735">
    <property type="entry name" value="NAD(P)-binding Rossmann-fold domains"/>
    <property type="match status" value="1"/>
</dbReference>
<feature type="domain" description="SDH C-terminal" evidence="11">
    <location>
        <begin position="233"/>
        <end position="262"/>
    </location>
</feature>
<dbReference type="OrthoDB" id="9792692at2"/>
<dbReference type="Gene3D" id="3.40.50.720">
    <property type="entry name" value="NAD(P)-binding Rossmann-like Domain"/>
    <property type="match status" value="1"/>
</dbReference>
<dbReference type="InterPro" id="IPR013708">
    <property type="entry name" value="Shikimate_DH-bd_N"/>
</dbReference>
<dbReference type="Proteomes" id="UP000241209">
    <property type="component" value="Unassembled WGS sequence"/>
</dbReference>
<feature type="binding site" evidence="8">
    <location>
        <begin position="124"/>
        <end position="128"/>
    </location>
    <ligand>
        <name>NADP(+)</name>
        <dbReference type="ChEBI" id="CHEBI:58349"/>
    </ligand>
</feature>
<dbReference type="GO" id="GO:0050661">
    <property type="term" value="F:NADP binding"/>
    <property type="evidence" value="ECO:0007669"/>
    <property type="project" value="InterPro"/>
</dbReference>
<evidence type="ECO:0000256" key="5">
    <source>
        <dbReference type="ARBA" id="ARBA00023002"/>
    </source>
</evidence>
<evidence type="ECO:0000256" key="7">
    <source>
        <dbReference type="ARBA" id="ARBA00049442"/>
    </source>
</evidence>
<comment type="catalytic activity">
    <reaction evidence="7 8">
        <text>shikimate + NADP(+) = 3-dehydroshikimate + NADPH + H(+)</text>
        <dbReference type="Rhea" id="RHEA:17737"/>
        <dbReference type="ChEBI" id="CHEBI:15378"/>
        <dbReference type="ChEBI" id="CHEBI:16630"/>
        <dbReference type="ChEBI" id="CHEBI:36208"/>
        <dbReference type="ChEBI" id="CHEBI:57783"/>
        <dbReference type="ChEBI" id="CHEBI:58349"/>
        <dbReference type="EC" id="1.1.1.25"/>
    </reaction>
</comment>
<dbReference type="SUPFAM" id="SSF53223">
    <property type="entry name" value="Aminoacid dehydrogenase-like, N-terminal domain"/>
    <property type="match status" value="1"/>
</dbReference>
<dbReference type="RefSeq" id="WP_107556797.1">
    <property type="nucleotide sequence ID" value="NZ_JABUYR010000004.1"/>
</dbReference>
<feature type="binding site" evidence="8">
    <location>
        <position position="100"/>
    </location>
    <ligand>
        <name>shikimate</name>
        <dbReference type="ChEBI" id="CHEBI:36208"/>
    </ligand>
</feature>
<dbReference type="Pfam" id="PF08501">
    <property type="entry name" value="Shikimate_dh_N"/>
    <property type="match status" value="1"/>
</dbReference>
<accession>A0A2T4PV66</accession>
<feature type="binding site" evidence="8">
    <location>
        <position position="60"/>
    </location>
    <ligand>
        <name>shikimate</name>
        <dbReference type="ChEBI" id="CHEBI:36208"/>
    </ligand>
</feature>
<sequence length="269" mass="30356">MKFGVIGHPIDHSLSPIMHSANFEALGRDDQYHALNVPPQHFQRIREIIKEQEFNGFNITIPHKESIIPYLDEISPSAQYIGAVNTVLVKDDKWIGYNTDGIGFVKGLIDKHGPIDEKNILVLGAGGASKGIVSEMIKFTNHKITVANRSVDRFDNWQLEIKAMSLTEVKPLIHTFDMIINTTPVGMNEKSSELIIPIEKISKKALVCDIIYIPNKTPLLQACEREGLAIYNGLDMFVYQGAESFEIWTGQEANIEVMKNRVKDELKRR</sequence>
<dbReference type="EC" id="1.1.1.25" evidence="2 8"/>
<feature type="binding site" evidence="8">
    <location>
        <position position="210"/>
    </location>
    <ligand>
        <name>NADP(+)</name>
        <dbReference type="ChEBI" id="CHEBI:58349"/>
    </ligand>
</feature>
<evidence type="ECO:0000256" key="2">
    <source>
        <dbReference type="ARBA" id="ARBA00012962"/>
    </source>
</evidence>
<keyword evidence="3 8" id="KW-0028">Amino-acid biosynthesis</keyword>
<protein>
    <recommendedName>
        <fullName evidence="2 8">Shikimate dehydrogenase (NADP(+))</fullName>
        <shortName evidence="8">SDH</shortName>
        <ecNumber evidence="2 8">1.1.1.25</ecNumber>
    </recommendedName>
</protein>
<organism evidence="12 13">
    <name type="scientific">Mammaliicoccus vitulinus</name>
    <dbReference type="NCBI Taxonomy" id="71237"/>
    <lineage>
        <taxon>Bacteria</taxon>
        <taxon>Bacillati</taxon>
        <taxon>Bacillota</taxon>
        <taxon>Bacilli</taxon>
        <taxon>Bacillales</taxon>
        <taxon>Staphylococcaceae</taxon>
        <taxon>Mammaliicoccus</taxon>
    </lineage>
</organism>
<feature type="domain" description="Quinate/shikimate 5-dehydrogenase/glutamyl-tRNA reductase" evidence="9">
    <location>
        <begin position="113"/>
        <end position="183"/>
    </location>
</feature>
<dbReference type="GO" id="GO:0005829">
    <property type="term" value="C:cytosol"/>
    <property type="evidence" value="ECO:0007669"/>
    <property type="project" value="TreeGrafter"/>
</dbReference>
<dbReference type="InterPro" id="IPR036291">
    <property type="entry name" value="NAD(P)-bd_dom_sf"/>
</dbReference>
<dbReference type="FunFam" id="3.40.50.10860:FF:000016">
    <property type="entry name" value="Shikimate dehydrogenase (NADP(+))"/>
    <property type="match status" value="1"/>
</dbReference>
<evidence type="ECO:0000256" key="3">
    <source>
        <dbReference type="ARBA" id="ARBA00022605"/>
    </source>
</evidence>
<dbReference type="UniPathway" id="UPA00053">
    <property type="reaction ID" value="UER00087"/>
</dbReference>
<evidence type="ECO:0000256" key="1">
    <source>
        <dbReference type="ARBA" id="ARBA00004871"/>
    </source>
</evidence>
<dbReference type="GO" id="GO:0019632">
    <property type="term" value="P:shikimate metabolic process"/>
    <property type="evidence" value="ECO:0007669"/>
    <property type="project" value="InterPro"/>
</dbReference>
<dbReference type="HAMAP" id="MF_00222">
    <property type="entry name" value="Shikimate_DH_AroE"/>
    <property type="match status" value="1"/>
</dbReference>
<dbReference type="GO" id="GO:0004764">
    <property type="term" value="F:shikimate 3-dehydrogenase (NADP+) activity"/>
    <property type="evidence" value="ECO:0007669"/>
    <property type="project" value="UniProtKB-UniRule"/>
</dbReference>
<name>A0A2T4PV66_9STAP</name>
<comment type="caution">
    <text evidence="12">The sequence shown here is derived from an EMBL/GenBank/DDBJ whole genome shotgun (WGS) entry which is preliminary data.</text>
</comment>
<evidence type="ECO:0000313" key="12">
    <source>
        <dbReference type="EMBL" id="PTI30354.1"/>
    </source>
</evidence>
<dbReference type="InterPro" id="IPR006151">
    <property type="entry name" value="Shikm_DH/Glu-tRNA_Rdtase"/>
</dbReference>
<evidence type="ECO:0000256" key="6">
    <source>
        <dbReference type="ARBA" id="ARBA00023141"/>
    </source>
</evidence>
<evidence type="ECO:0000313" key="13">
    <source>
        <dbReference type="Proteomes" id="UP000241209"/>
    </source>
</evidence>
<proteinExistence type="inferred from homology"/>
<evidence type="ECO:0000259" key="10">
    <source>
        <dbReference type="Pfam" id="PF08501"/>
    </source>
</evidence>
<dbReference type="Pfam" id="PF01488">
    <property type="entry name" value="Shikimate_DH"/>
    <property type="match status" value="1"/>
</dbReference>
<dbReference type="InterPro" id="IPR041121">
    <property type="entry name" value="SDH_C"/>
</dbReference>
<evidence type="ECO:0000259" key="11">
    <source>
        <dbReference type="Pfam" id="PF18317"/>
    </source>
</evidence>
<dbReference type="STRING" id="1167632.GCA_000286335_00111"/>
<dbReference type="NCBIfam" id="TIGR00507">
    <property type="entry name" value="aroE"/>
    <property type="match status" value="1"/>
</dbReference>
<dbReference type="CDD" id="cd01065">
    <property type="entry name" value="NAD_bind_Shikimate_DH"/>
    <property type="match status" value="1"/>
</dbReference>
<dbReference type="GO" id="GO:0009423">
    <property type="term" value="P:chorismate biosynthetic process"/>
    <property type="evidence" value="ECO:0007669"/>
    <property type="project" value="UniProtKB-UniRule"/>
</dbReference>
<dbReference type="PANTHER" id="PTHR21089">
    <property type="entry name" value="SHIKIMATE DEHYDROGENASE"/>
    <property type="match status" value="1"/>
</dbReference>
<feature type="binding site" evidence="8">
    <location>
        <position position="212"/>
    </location>
    <ligand>
        <name>shikimate</name>
        <dbReference type="ChEBI" id="CHEBI:36208"/>
    </ligand>
</feature>
<feature type="domain" description="Shikimate dehydrogenase substrate binding N-terminal" evidence="10">
    <location>
        <begin position="5"/>
        <end position="87"/>
    </location>
</feature>
<feature type="binding site" evidence="8">
    <location>
        <position position="240"/>
    </location>
    <ligand>
        <name>shikimate</name>
        <dbReference type="ChEBI" id="CHEBI:36208"/>
    </ligand>
</feature>
<feature type="binding site" evidence="8">
    <location>
        <position position="85"/>
    </location>
    <ligand>
        <name>shikimate</name>
        <dbReference type="ChEBI" id="CHEBI:36208"/>
    </ligand>
</feature>
<dbReference type="InterPro" id="IPR046346">
    <property type="entry name" value="Aminoacid_DH-like_N_sf"/>
</dbReference>
<dbReference type="Pfam" id="PF18317">
    <property type="entry name" value="SDH_C"/>
    <property type="match status" value="1"/>
</dbReference>
<evidence type="ECO:0000256" key="8">
    <source>
        <dbReference type="HAMAP-Rule" id="MF_00222"/>
    </source>
</evidence>
<dbReference type="PANTHER" id="PTHR21089:SF1">
    <property type="entry name" value="BIFUNCTIONAL 3-DEHYDROQUINATE DEHYDRATASE_SHIKIMATE DEHYDROGENASE, CHLOROPLASTIC"/>
    <property type="match status" value="1"/>
</dbReference>
<comment type="pathway">
    <text evidence="1 8">Metabolic intermediate biosynthesis; chorismate biosynthesis; chorismate from D-erythrose 4-phosphate and phosphoenolpyruvate: step 4/7.</text>
</comment>
<keyword evidence="6 8" id="KW-0057">Aromatic amino acid biosynthesis</keyword>
<feature type="binding site" evidence="8">
    <location>
        <position position="233"/>
    </location>
    <ligand>
        <name>NADP(+)</name>
        <dbReference type="ChEBI" id="CHEBI:58349"/>
    </ligand>
</feature>
<evidence type="ECO:0000256" key="4">
    <source>
        <dbReference type="ARBA" id="ARBA00022857"/>
    </source>
</evidence>